<dbReference type="EMBL" id="BMAW01108853">
    <property type="protein sequence ID" value="GFT35891.1"/>
    <property type="molecule type" value="Genomic_DNA"/>
</dbReference>
<sequence length="58" mass="6440">IPPEFGLALQGFLEIEDMMLKLTVRENPPFSQTYYTALLSKSREEASETISFVGSSGI</sequence>
<evidence type="ECO:0000313" key="5">
    <source>
        <dbReference type="EMBL" id="GFU06522.1"/>
    </source>
</evidence>
<feature type="non-terminal residue" evidence="3">
    <location>
        <position position="1"/>
    </location>
</feature>
<evidence type="ECO:0000313" key="4">
    <source>
        <dbReference type="EMBL" id="GFT35891.1"/>
    </source>
</evidence>
<dbReference type="EMBL" id="BMAW01124137">
    <property type="protein sequence ID" value="GFU06522.1"/>
    <property type="molecule type" value="Genomic_DNA"/>
</dbReference>
<dbReference type="Proteomes" id="UP000887013">
    <property type="component" value="Unassembled WGS sequence"/>
</dbReference>
<evidence type="ECO:0000313" key="2">
    <source>
        <dbReference type="EMBL" id="GFS82435.1"/>
    </source>
</evidence>
<evidence type="ECO:0000313" key="1">
    <source>
        <dbReference type="EMBL" id="GFS68435.1"/>
    </source>
</evidence>
<name>A0A8X6NEI9_NEPPI</name>
<accession>A0A8X6NEI9</accession>
<dbReference type="EMBL" id="BMAW01000315">
    <property type="protein sequence ID" value="GFS68435.1"/>
    <property type="molecule type" value="Genomic_DNA"/>
</dbReference>
<dbReference type="EMBL" id="BMAW01008618">
    <property type="protein sequence ID" value="GFT09317.1"/>
    <property type="molecule type" value="Genomic_DNA"/>
</dbReference>
<organism evidence="3 6">
    <name type="scientific">Nephila pilipes</name>
    <name type="common">Giant wood spider</name>
    <name type="synonym">Nephila maculata</name>
    <dbReference type="NCBI Taxonomy" id="299642"/>
    <lineage>
        <taxon>Eukaryota</taxon>
        <taxon>Metazoa</taxon>
        <taxon>Ecdysozoa</taxon>
        <taxon>Arthropoda</taxon>
        <taxon>Chelicerata</taxon>
        <taxon>Arachnida</taxon>
        <taxon>Araneae</taxon>
        <taxon>Araneomorphae</taxon>
        <taxon>Entelegynae</taxon>
        <taxon>Araneoidea</taxon>
        <taxon>Nephilidae</taxon>
        <taxon>Nephila</taxon>
    </lineage>
</organism>
<evidence type="ECO:0000313" key="3">
    <source>
        <dbReference type="EMBL" id="GFT09317.1"/>
    </source>
</evidence>
<comment type="caution">
    <text evidence="3">The sequence shown here is derived from an EMBL/GenBank/DDBJ whole genome shotgun (WGS) entry which is preliminary data.</text>
</comment>
<protein>
    <submittedName>
        <fullName evidence="3">Uncharacterized protein</fullName>
    </submittedName>
</protein>
<dbReference type="EMBL" id="BMAW01097982">
    <property type="protein sequence ID" value="GFS82435.1"/>
    <property type="molecule type" value="Genomic_DNA"/>
</dbReference>
<proteinExistence type="predicted"/>
<reference evidence="3" key="1">
    <citation type="submission" date="2020-08" db="EMBL/GenBank/DDBJ databases">
        <title>Multicomponent nature underlies the extraordinary mechanical properties of spider dragline silk.</title>
        <authorList>
            <person name="Kono N."/>
            <person name="Nakamura H."/>
            <person name="Mori M."/>
            <person name="Yoshida Y."/>
            <person name="Ohtoshi R."/>
            <person name="Malay A.D."/>
            <person name="Moran D.A.P."/>
            <person name="Tomita M."/>
            <person name="Numata K."/>
            <person name="Arakawa K."/>
        </authorList>
    </citation>
    <scope>NUCLEOTIDE SEQUENCE</scope>
</reference>
<evidence type="ECO:0000313" key="6">
    <source>
        <dbReference type="Proteomes" id="UP000887013"/>
    </source>
</evidence>
<gene>
    <name evidence="3" type="ORF">NPIL_150391</name>
    <name evidence="4" type="ORF">NPIL_427031</name>
    <name evidence="5" type="ORF">NPIL_432131</name>
    <name evidence="2" type="ORF">NPIL_571341</name>
    <name evidence="1" type="ORF">NPIL_588211</name>
</gene>
<keyword evidence="6" id="KW-1185">Reference proteome</keyword>
<dbReference type="AlphaFoldDB" id="A0A8X6NEI9"/>